<comment type="caution">
    <text evidence="2">The sequence shown here is derived from an EMBL/GenBank/DDBJ whole genome shotgun (WGS) entry which is preliminary data.</text>
</comment>
<evidence type="ECO:0000256" key="1">
    <source>
        <dbReference type="SAM" id="MobiDB-lite"/>
    </source>
</evidence>
<feature type="compositionally biased region" description="Low complexity" evidence="1">
    <location>
        <begin position="557"/>
        <end position="567"/>
    </location>
</feature>
<reference evidence="2" key="1">
    <citation type="journal article" date="2021" name="Proc. Natl. Acad. Sci. U.S.A.">
        <title>Three genomes in the algal genus Volvox reveal the fate of a haploid sex-determining region after a transition to homothallism.</title>
        <authorList>
            <person name="Yamamoto K."/>
            <person name="Hamaji T."/>
            <person name="Kawai-Toyooka H."/>
            <person name="Matsuzaki R."/>
            <person name="Takahashi F."/>
            <person name="Nishimura Y."/>
            <person name="Kawachi M."/>
            <person name="Noguchi H."/>
            <person name="Minakuchi Y."/>
            <person name="Umen J.G."/>
            <person name="Toyoda A."/>
            <person name="Nozaki H."/>
        </authorList>
    </citation>
    <scope>NUCLEOTIDE SEQUENCE</scope>
    <source>
        <strain evidence="2">NIES-3785</strain>
    </source>
</reference>
<feature type="region of interest" description="Disordered" evidence="1">
    <location>
        <begin position="534"/>
        <end position="598"/>
    </location>
</feature>
<dbReference type="EMBL" id="BNCQ01000018">
    <property type="protein sequence ID" value="GIM05485.1"/>
    <property type="molecule type" value="Genomic_DNA"/>
</dbReference>
<evidence type="ECO:0000313" key="3">
    <source>
        <dbReference type="Proteomes" id="UP000722791"/>
    </source>
</evidence>
<evidence type="ECO:0000313" key="2">
    <source>
        <dbReference type="EMBL" id="GIM05485.1"/>
    </source>
</evidence>
<feature type="non-terminal residue" evidence="2">
    <location>
        <position position="598"/>
    </location>
</feature>
<protein>
    <submittedName>
        <fullName evidence="2">Uncharacterized protein</fullName>
    </submittedName>
</protein>
<sequence length="598" mass="58100">EEDSDSVCASGSELDEGEVAEAAMAEAEEVVEVAAELAKAFLGAELAGDDSAAASDVEDDDGGFGPHIGDVAFEALSVMEAAATRDAGGKVGLLAPSQLPAVAEPGQDGAPSSGPVRPRVHRGRSMTENTAELRYLIAGALAAAASPLLGRKNALAVAQMGFGDLLQLPGAKTLLPKAAAAARDARSISQGQTAEVPLASFGRGGGGGSRGPLEIRAGAVPTNGMPVSGRAVGGRRSHASDSGAVPTAAATAAATAMQNKVGLASARKSVAGEASDGAASLTSPRQQPGRALQTSGAVTLPAVNPGPVSSLPGDVVLESSEIFAAIRRHSQPSVPVGTGTGNGGGGGVPYGAHSPISSPTGISAAAAAARATQPWASPRRIRHPPGAHTIASSLPDPRVSATQACSPREPTWLLPPINRSCTGPAVLGGGGAAAALGTANVVARVTSDPNLQRPIHLQHGGGVHMAGGPGAMAAAAAAAAVGRARASAVGSSLDSSLQPYGGHGGLHNGDLGPPVVVSPTGFMINNLSASAAAQRTRGSLSGSPSETATHPQPHYQLQAVTAAAAATGAGGAGGGGRGVPGRQGLAGPPSSGNARGGS</sequence>
<accession>A0A8J4GEA6</accession>
<gene>
    <name evidence="2" type="ORF">Vretimale_9971</name>
</gene>
<feature type="region of interest" description="Disordered" evidence="1">
    <location>
        <begin position="217"/>
        <end position="246"/>
    </location>
</feature>
<dbReference type="AlphaFoldDB" id="A0A8J4GEA6"/>
<feature type="compositionally biased region" description="Gly residues" evidence="1">
    <location>
        <begin position="568"/>
        <end position="581"/>
    </location>
</feature>
<dbReference type="Proteomes" id="UP000722791">
    <property type="component" value="Unassembled WGS sequence"/>
</dbReference>
<name>A0A8J4GEA6_9CHLO</name>
<proteinExistence type="predicted"/>
<feature type="compositionally biased region" description="Polar residues" evidence="1">
    <location>
        <begin position="534"/>
        <end position="550"/>
    </location>
</feature>
<organism evidence="2 3">
    <name type="scientific">Volvox reticuliferus</name>
    <dbReference type="NCBI Taxonomy" id="1737510"/>
    <lineage>
        <taxon>Eukaryota</taxon>
        <taxon>Viridiplantae</taxon>
        <taxon>Chlorophyta</taxon>
        <taxon>core chlorophytes</taxon>
        <taxon>Chlorophyceae</taxon>
        <taxon>CS clade</taxon>
        <taxon>Chlamydomonadales</taxon>
        <taxon>Volvocaceae</taxon>
        <taxon>Volvox</taxon>
    </lineage>
</organism>
<feature type="region of interest" description="Disordered" evidence="1">
    <location>
        <begin position="101"/>
        <end position="125"/>
    </location>
</feature>